<evidence type="ECO:0000256" key="2">
    <source>
        <dbReference type="SAM" id="MobiDB-lite"/>
    </source>
</evidence>
<dbReference type="STRING" id="489703.SAMN04488038_104249"/>
<dbReference type="Proteomes" id="UP000199233">
    <property type="component" value="Unassembled WGS sequence"/>
</dbReference>
<reference evidence="3 4" key="1">
    <citation type="submission" date="2016-10" db="EMBL/GenBank/DDBJ databases">
        <authorList>
            <person name="de Groot N.N."/>
        </authorList>
    </citation>
    <scope>NUCLEOTIDE SEQUENCE [LARGE SCALE GENOMIC DNA]</scope>
    <source>
        <strain evidence="3 4">DSM 25927</strain>
    </source>
</reference>
<accession>A0A1H9E1L8</accession>
<protein>
    <submittedName>
        <fullName evidence="3">Uncharacterized protein</fullName>
    </submittedName>
</protein>
<dbReference type="RefSeq" id="WP_093283762.1">
    <property type="nucleotide sequence ID" value="NZ_FOFS01000004.1"/>
</dbReference>
<evidence type="ECO:0000313" key="4">
    <source>
        <dbReference type="Proteomes" id="UP000199233"/>
    </source>
</evidence>
<keyword evidence="1" id="KW-0175">Coiled coil</keyword>
<dbReference type="EMBL" id="FOFS01000004">
    <property type="protein sequence ID" value="SEQ19650.1"/>
    <property type="molecule type" value="Genomic_DNA"/>
</dbReference>
<sequence length="120" mass="13769">MSLSAAALLLLAAATAALLLHWYLSQGLRRRLRELHQQRERERRVLEQQLREDIGQLLSALHAEALVAQRARRPESLAAVLQISVNLKNQLRRLLRQLRPEPERPGLTMRAGNQAHLQEH</sequence>
<keyword evidence="4" id="KW-1185">Reference proteome</keyword>
<feature type="region of interest" description="Disordered" evidence="2">
    <location>
        <begin position="98"/>
        <end position="120"/>
    </location>
</feature>
<proteinExistence type="predicted"/>
<evidence type="ECO:0000313" key="3">
    <source>
        <dbReference type="EMBL" id="SEQ19650.1"/>
    </source>
</evidence>
<evidence type="ECO:0000256" key="1">
    <source>
        <dbReference type="SAM" id="Coils"/>
    </source>
</evidence>
<name>A0A1H9E1L8_9GAMM</name>
<organism evidence="3 4">
    <name type="scientific">Solimonas aquatica</name>
    <dbReference type="NCBI Taxonomy" id="489703"/>
    <lineage>
        <taxon>Bacteria</taxon>
        <taxon>Pseudomonadati</taxon>
        <taxon>Pseudomonadota</taxon>
        <taxon>Gammaproteobacteria</taxon>
        <taxon>Nevskiales</taxon>
        <taxon>Nevskiaceae</taxon>
        <taxon>Solimonas</taxon>
    </lineage>
</organism>
<gene>
    <name evidence="3" type="ORF">SAMN04488038_104249</name>
</gene>
<dbReference type="AlphaFoldDB" id="A0A1H9E1L8"/>
<feature type="coiled-coil region" evidence="1">
    <location>
        <begin position="25"/>
        <end position="52"/>
    </location>
</feature>